<accession>A0ABW4FQG7</accession>
<dbReference type="Proteomes" id="UP001597145">
    <property type="component" value="Unassembled WGS sequence"/>
</dbReference>
<reference evidence="2" key="1">
    <citation type="journal article" date="2019" name="Int. J. Syst. Evol. Microbiol.">
        <title>The Global Catalogue of Microorganisms (GCM) 10K type strain sequencing project: providing services to taxonomists for standard genome sequencing and annotation.</title>
        <authorList>
            <consortium name="The Broad Institute Genomics Platform"/>
            <consortium name="The Broad Institute Genome Sequencing Center for Infectious Disease"/>
            <person name="Wu L."/>
            <person name="Ma J."/>
        </authorList>
    </citation>
    <scope>NUCLEOTIDE SEQUENCE [LARGE SCALE GENOMIC DNA]</scope>
    <source>
        <strain evidence="2">JCM 12165</strain>
    </source>
</reference>
<keyword evidence="2" id="KW-1185">Reference proteome</keyword>
<gene>
    <name evidence="1" type="ORF">ACFSCY_24520</name>
</gene>
<evidence type="ECO:0000313" key="1">
    <source>
        <dbReference type="EMBL" id="MFD1532595.1"/>
    </source>
</evidence>
<dbReference type="EMBL" id="JBHUCP010000018">
    <property type="protein sequence ID" value="MFD1532595.1"/>
    <property type="molecule type" value="Genomic_DNA"/>
</dbReference>
<dbReference type="RefSeq" id="WP_343986069.1">
    <property type="nucleotide sequence ID" value="NZ_BAAAJG010000027.1"/>
</dbReference>
<comment type="caution">
    <text evidence="1">The sequence shown here is derived from an EMBL/GenBank/DDBJ whole genome shotgun (WGS) entry which is preliminary data.</text>
</comment>
<proteinExistence type="predicted"/>
<dbReference type="Pfam" id="PF10294">
    <property type="entry name" value="Methyltransf_16"/>
    <property type="match status" value="1"/>
</dbReference>
<keyword evidence="1" id="KW-0489">Methyltransferase</keyword>
<protein>
    <submittedName>
        <fullName evidence="1">Class I SAM-dependent methyltransferase</fullName>
    </submittedName>
</protein>
<dbReference type="GO" id="GO:0032259">
    <property type="term" value="P:methylation"/>
    <property type="evidence" value="ECO:0007669"/>
    <property type="project" value="UniProtKB-KW"/>
</dbReference>
<dbReference type="PANTHER" id="PTHR14614:SF132">
    <property type="entry name" value="PROTEIN-LYSINE METHYLTRANSFERASE C42C1.13"/>
    <property type="match status" value="1"/>
</dbReference>
<organism evidence="1 2">
    <name type="scientific">Pseudonocardia aurantiaca</name>
    <dbReference type="NCBI Taxonomy" id="75290"/>
    <lineage>
        <taxon>Bacteria</taxon>
        <taxon>Bacillati</taxon>
        <taxon>Actinomycetota</taxon>
        <taxon>Actinomycetes</taxon>
        <taxon>Pseudonocardiales</taxon>
        <taxon>Pseudonocardiaceae</taxon>
        <taxon>Pseudonocardia</taxon>
    </lineage>
</organism>
<dbReference type="InterPro" id="IPR019410">
    <property type="entry name" value="Methyltransf_16"/>
</dbReference>
<dbReference type="InterPro" id="IPR029063">
    <property type="entry name" value="SAM-dependent_MTases_sf"/>
</dbReference>
<dbReference type="Gene3D" id="3.40.50.150">
    <property type="entry name" value="Vaccinia Virus protein VP39"/>
    <property type="match status" value="1"/>
</dbReference>
<sequence>MEDRSPPPMEPATGTDPRLDLVADSIDLHRGHIRFVHPRDPAALLYEEDVASDQAYPPYWAEVWPSAVELAYAVSAHDWNGAAVLELGCGLGLPAIAAGLAGARVLATDRSADAIMFAAVNAEQNGAAVETAVCSWSEPGPLLARAPWRLVLASDVLYGQRNVDELLDLLPRLVGDEGAAWIADPRRPLTDYFLAAAGAEWRSVETTPTREPEVLIHRLTGPLRPAPAGVRVADALRE</sequence>
<dbReference type="CDD" id="cd02440">
    <property type="entry name" value="AdoMet_MTases"/>
    <property type="match status" value="1"/>
</dbReference>
<name>A0ABW4FQG7_9PSEU</name>
<dbReference type="PANTHER" id="PTHR14614">
    <property type="entry name" value="HEPATOCELLULAR CARCINOMA-ASSOCIATED ANTIGEN"/>
    <property type="match status" value="1"/>
</dbReference>
<dbReference type="SUPFAM" id="SSF53335">
    <property type="entry name" value="S-adenosyl-L-methionine-dependent methyltransferases"/>
    <property type="match status" value="1"/>
</dbReference>
<keyword evidence="1" id="KW-0808">Transferase</keyword>
<dbReference type="GO" id="GO:0008168">
    <property type="term" value="F:methyltransferase activity"/>
    <property type="evidence" value="ECO:0007669"/>
    <property type="project" value="UniProtKB-KW"/>
</dbReference>
<evidence type="ECO:0000313" key="2">
    <source>
        <dbReference type="Proteomes" id="UP001597145"/>
    </source>
</evidence>